<dbReference type="Pfam" id="PF07977">
    <property type="entry name" value="FabA"/>
    <property type="match status" value="1"/>
</dbReference>
<dbReference type="GO" id="GO:0006633">
    <property type="term" value="P:fatty acid biosynthetic process"/>
    <property type="evidence" value="ECO:0007669"/>
    <property type="project" value="UniProtKB-UniRule"/>
</dbReference>
<evidence type="ECO:0000256" key="7">
    <source>
        <dbReference type="ARBA" id="ARBA00023239"/>
    </source>
</evidence>
<dbReference type="FunFam" id="3.10.129.10:FF:000001">
    <property type="entry name" value="3-hydroxyacyl-[acyl-carrier-protein] dehydratase FabZ"/>
    <property type="match status" value="1"/>
</dbReference>
<evidence type="ECO:0000256" key="9">
    <source>
        <dbReference type="HAMAP-Rule" id="MF_00406"/>
    </source>
</evidence>
<dbReference type="EMBL" id="CP005384">
    <property type="protein sequence ID" value="AGO15349.1"/>
    <property type="molecule type" value="Genomic_DNA"/>
</dbReference>
<dbReference type="AlphaFoldDB" id="A0A806J0I3"/>
<evidence type="ECO:0000256" key="3">
    <source>
        <dbReference type="ARBA" id="ARBA00022490"/>
    </source>
</evidence>
<evidence type="ECO:0000256" key="8">
    <source>
        <dbReference type="ARBA" id="ARBA00025049"/>
    </source>
</evidence>
<evidence type="ECO:0000313" key="11">
    <source>
        <dbReference type="Proteomes" id="UP000014672"/>
    </source>
</evidence>
<dbReference type="NCBIfam" id="NF000582">
    <property type="entry name" value="PRK00006.1"/>
    <property type="match status" value="1"/>
</dbReference>
<accession>A0A806J0I3</accession>
<dbReference type="PANTHER" id="PTHR30272">
    <property type="entry name" value="3-HYDROXYACYL-[ACYL-CARRIER-PROTEIN] DEHYDRATASE"/>
    <property type="match status" value="1"/>
</dbReference>
<keyword evidence="4 9" id="KW-0444">Lipid biosynthesis</keyword>
<evidence type="ECO:0000256" key="4">
    <source>
        <dbReference type="ARBA" id="ARBA00022516"/>
    </source>
</evidence>
<organism evidence="10 11">
    <name type="scientific">Glaesserella parasuis ZJ0906</name>
    <dbReference type="NCBI Taxonomy" id="1322346"/>
    <lineage>
        <taxon>Bacteria</taxon>
        <taxon>Pseudomonadati</taxon>
        <taxon>Pseudomonadota</taxon>
        <taxon>Gammaproteobacteria</taxon>
        <taxon>Pasteurellales</taxon>
        <taxon>Pasteurellaceae</taxon>
        <taxon>Glaesserella</taxon>
    </lineage>
</organism>
<dbReference type="CDD" id="cd01288">
    <property type="entry name" value="FabZ"/>
    <property type="match status" value="1"/>
</dbReference>
<evidence type="ECO:0000313" key="10">
    <source>
        <dbReference type="EMBL" id="AGO15349.1"/>
    </source>
</evidence>
<dbReference type="GO" id="GO:0005737">
    <property type="term" value="C:cytoplasm"/>
    <property type="evidence" value="ECO:0007669"/>
    <property type="project" value="UniProtKB-SubCell"/>
</dbReference>
<dbReference type="InterPro" id="IPR010084">
    <property type="entry name" value="FabZ"/>
</dbReference>
<dbReference type="EC" id="4.2.1.59" evidence="9"/>
<evidence type="ECO:0000256" key="5">
    <source>
        <dbReference type="ARBA" id="ARBA00022556"/>
    </source>
</evidence>
<keyword evidence="6 9" id="KW-0443">Lipid metabolism</keyword>
<gene>
    <name evidence="9 10" type="primary">fabZ</name>
    <name evidence="10" type="ORF">K756_00320</name>
</gene>
<dbReference type="GO" id="GO:0009245">
    <property type="term" value="P:lipid A biosynthetic process"/>
    <property type="evidence" value="ECO:0007669"/>
    <property type="project" value="UniProtKB-UniRule"/>
</dbReference>
<dbReference type="Gene3D" id="3.10.129.10">
    <property type="entry name" value="Hotdog Thioesterase"/>
    <property type="match status" value="1"/>
</dbReference>
<comment type="function">
    <text evidence="8 9">Involved in unsaturated fatty acids biosynthesis. Catalyzes the dehydration of short chain beta-hydroxyacyl-ACPs and long chain saturated and unsaturated beta-hydroxyacyl-ACPs.</text>
</comment>
<reference evidence="10 11" key="1">
    <citation type="journal article" date="2013" name="PLoS ONE">
        <title>Complete Genome Analysis of a Haemophilus parasuis Serovar 12 Strain from China.</title>
        <authorList>
            <person name="Li Y."/>
            <person name="Kwok A.H."/>
            <person name="Jiang J."/>
            <person name="Zou Y."/>
            <person name="Zheng F."/>
            <person name="Chen P."/>
            <person name="Hou C."/>
            <person name="Leung F.C."/>
            <person name="Jiang P."/>
        </authorList>
    </citation>
    <scope>NUCLEOTIDE SEQUENCE [LARGE SCALE GENOMIC DNA]</scope>
    <source>
        <strain evidence="10 11">ZJ0906</strain>
    </source>
</reference>
<comment type="similarity">
    <text evidence="2 9">Belongs to the thioester dehydratase family. FabZ subfamily.</text>
</comment>
<protein>
    <recommendedName>
        <fullName evidence="9">3-hydroxyacyl-[acyl-carrier-protein] dehydratase FabZ</fullName>
        <ecNumber evidence="9">4.2.1.59</ecNumber>
    </recommendedName>
    <alternativeName>
        <fullName evidence="9">(3R)-hydroxymyristoyl-[acyl-carrier-protein] dehydratase</fullName>
        <shortName evidence="9">(3R)-hydroxymyristoyl-ACP dehydrase</shortName>
    </alternativeName>
    <alternativeName>
        <fullName evidence="9">Beta-hydroxyacyl-ACP dehydratase</fullName>
    </alternativeName>
</protein>
<comment type="subcellular location">
    <subcellularLocation>
        <location evidence="1 9">Cytoplasm</location>
    </subcellularLocation>
</comment>
<dbReference type="SUPFAM" id="SSF54637">
    <property type="entry name" value="Thioesterase/thiol ester dehydrase-isomerase"/>
    <property type="match status" value="1"/>
</dbReference>
<feature type="active site" evidence="9">
    <location>
        <position position="67"/>
    </location>
</feature>
<name>A0A806J0I3_GLAPU</name>
<dbReference type="KEGG" id="hpaz:K756_00320"/>
<comment type="catalytic activity">
    <reaction evidence="9">
        <text>a (3R)-hydroxyacyl-[ACP] = a (2E)-enoyl-[ACP] + H2O</text>
        <dbReference type="Rhea" id="RHEA:13097"/>
        <dbReference type="Rhea" id="RHEA-COMP:9925"/>
        <dbReference type="Rhea" id="RHEA-COMP:9945"/>
        <dbReference type="ChEBI" id="CHEBI:15377"/>
        <dbReference type="ChEBI" id="CHEBI:78784"/>
        <dbReference type="ChEBI" id="CHEBI:78827"/>
        <dbReference type="EC" id="4.2.1.59"/>
    </reaction>
</comment>
<evidence type="ECO:0000256" key="6">
    <source>
        <dbReference type="ARBA" id="ARBA00023098"/>
    </source>
</evidence>
<evidence type="ECO:0000256" key="2">
    <source>
        <dbReference type="ARBA" id="ARBA00009174"/>
    </source>
</evidence>
<dbReference type="GO" id="GO:0016020">
    <property type="term" value="C:membrane"/>
    <property type="evidence" value="ECO:0007669"/>
    <property type="project" value="GOC"/>
</dbReference>
<dbReference type="InterPro" id="IPR029069">
    <property type="entry name" value="HotDog_dom_sf"/>
</dbReference>
<dbReference type="InterPro" id="IPR013114">
    <property type="entry name" value="FabA_FabZ"/>
</dbReference>
<keyword evidence="7 9" id="KW-0456">Lyase</keyword>
<dbReference type="GO" id="GO:0019171">
    <property type="term" value="F:(3R)-hydroxyacyl-[acyl-carrier-protein] dehydratase activity"/>
    <property type="evidence" value="ECO:0007669"/>
    <property type="project" value="UniProtKB-EC"/>
</dbReference>
<dbReference type="HAMAP" id="MF_00406">
    <property type="entry name" value="FabZ"/>
    <property type="match status" value="1"/>
</dbReference>
<dbReference type="PANTHER" id="PTHR30272:SF1">
    <property type="entry name" value="3-HYDROXYACYL-[ACYL-CARRIER-PROTEIN] DEHYDRATASE"/>
    <property type="match status" value="1"/>
</dbReference>
<keyword evidence="3 9" id="KW-0963">Cytoplasm</keyword>
<proteinExistence type="inferred from homology"/>
<dbReference type="Proteomes" id="UP000014672">
    <property type="component" value="Chromosome"/>
</dbReference>
<dbReference type="NCBIfam" id="TIGR01750">
    <property type="entry name" value="fabZ"/>
    <property type="match status" value="1"/>
</dbReference>
<keyword evidence="5 9" id="KW-0441">Lipid A biosynthesis</keyword>
<evidence type="ECO:0000256" key="1">
    <source>
        <dbReference type="ARBA" id="ARBA00004496"/>
    </source>
</evidence>
<sequence>MIEVLVVTTKLQTENREPRIIEVTEIMEMLPHRYPFLLVDRVVDFEEGKWLRAVKNVSVNEPCFTGHFPNQPVFPGVLILEAMAQATGVLAIKSYGKLKDNELYYFAAVDNARFKRPVVPGDQMIIEVTFVKERRGITAFTGKVYVDDTLVCEADLMCARK</sequence>